<name>A0ABR1I9A1_9HYPO</name>
<dbReference type="PROSITE" id="PS51388">
    <property type="entry name" value="GED"/>
    <property type="match status" value="1"/>
</dbReference>
<sequence>MSRRTFTENIINLAIESCLVCDVSTLLTPTKVDGMSENELEELAVESPHTQNRRKHLEQEIEILRDGREKRQKLKPRHITGSILIREPESPDVV</sequence>
<evidence type="ECO:0000313" key="2">
    <source>
        <dbReference type="EMBL" id="KAK7429809.1"/>
    </source>
</evidence>
<accession>A0ABR1I9A1</accession>
<keyword evidence="3" id="KW-1185">Reference proteome</keyword>
<feature type="domain" description="GED" evidence="1">
    <location>
        <begin position="1"/>
        <end position="79"/>
    </location>
</feature>
<evidence type="ECO:0000259" key="1">
    <source>
        <dbReference type="PROSITE" id="PS51388"/>
    </source>
</evidence>
<comment type="caution">
    <text evidence="2">The sequence shown here is derived from an EMBL/GenBank/DDBJ whole genome shotgun (WGS) entry which is preliminary data.</text>
</comment>
<protein>
    <recommendedName>
        <fullName evidence="1">GED domain-containing protein</fullName>
    </recommendedName>
</protein>
<dbReference type="EMBL" id="JAZAVK010000025">
    <property type="protein sequence ID" value="KAK7429809.1"/>
    <property type="molecule type" value="Genomic_DNA"/>
</dbReference>
<organism evidence="2 3">
    <name type="scientific">Neonectria magnoliae</name>
    <dbReference type="NCBI Taxonomy" id="2732573"/>
    <lineage>
        <taxon>Eukaryota</taxon>
        <taxon>Fungi</taxon>
        <taxon>Dikarya</taxon>
        <taxon>Ascomycota</taxon>
        <taxon>Pezizomycotina</taxon>
        <taxon>Sordariomycetes</taxon>
        <taxon>Hypocreomycetidae</taxon>
        <taxon>Hypocreales</taxon>
        <taxon>Nectriaceae</taxon>
        <taxon>Neonectria</taxon>
    </lineage>
</organism>
<proteinExistence type="predicted"/>
<gene>
    <name evidence="2" type="ORF">QQZ08_003654</name>
</gene>
<evidence type="ECO:0000313" key="3">
    <source>
        <dbReference type="Proteomes" id="UP001498421"/>
    </source>
</evidence>
<reference evidence="2 3" key="1">
    <citation type="journal article" date="2025" name="Microbiol. Resour. Announc.">
        <title>Draft genome sequences for Neonectria magnoliae and Neonectria punicea, canker pathogens of Liriodendron tulipifera and Acer saccharum in West Virginia.</title>
        <authorList>
            <person name="Petronek H.M."/>
            <person name="Kasson M.T."/>
            <person name="Metheny A.M."/>
            <person name="Stauder C.M."/>
            <person name="Lovett B."/>
            <person name="Lynch S.C."/>
            <person name="Garnas J.R."/>
            <person name="Kasson L.R."/>
            <person name="Stajich J.E."/>
        </authorList>
    </citation>
    <scope>NUCLEOTIDE SEQUENCE [LARGE SCALE GENOMIC DNA]</scope>
    <source>
        <strain evidence="2 3">NRRL 64651</strain>
    </source>
</reference>
<dbReference type="InterPro" id="IPR020850">
    <property type="entry name" value="GED_dom"/>
</dbReference>
<dbReference type="Proteomes" id="UP001498421">
    <property type="component" value="Unassembled WGS sequence"/>
</dbReference>